<evidence type="ECO:0000313" key="1">
    <source>
        <dbReference type="EMBL" id="KAJ6301811.1"/>
    </source>
</evidence>
<accession>A0ABQ8ZJ06</accession>
<organism evidence="1 2">
    <name type="scientific">Salix suchowensis</name>
    <dbReference type="NCBI Taxonomy" id="1278906"/>
    <lineage>
        <taxon>Eukaryota</taxon>
        <taxon>Viridiplantae</taxon>
        <taxon>Streptophyta</taxon>
        <taxon>Embryophyta</taxon>
        <taxon>Tracheophyta</taxon>
        <taxon>Spermatophyta</taxon>
        <taxon>Magnoliopsida</taxon>
        <taxon>eudicotyledons</taxon>
        <taxon>Gunneridae</taxon>
        <taxon>Pentapetalae</taxon>
        <taxon>rosids</taxon>
        <taxon>fabids</taxon>
        <taxon>Malpighiales</taxon>
        <taxon>Salicaceae</taxon>
        <taxon>Saliceae</taxon>
        <taxon>Salix</taxon>
    </lineage>
</organism>
<gene>
    <name evidence="1" type="ORF">OIU77_016014</name>
</gene>
<dbReference type="EMBL" id="JAPFFI010000027">
    <property type="protein sequence ID" value="KAJ6301811.1"/>
    <property type="molecule type" value="Genomic_DNA"/>
</dbReference>
<sequence length="47" mass="5290">MSPDSLSKRWRVSSQISSRQPCLIMCNPPNLLALYSLSSLFSFDLSI</sequence>
<comment type="caution">
    <text evidence="1">The sequence shown here is derived from an EMBL/GenBank/DDBJ whole genome shotgun (WGS) entry which is preliminary data.</text>
</comment>
<name>A0ABQ8ZJ06_9ROSI</name>
<proteinExistence type="predicted"/>
<keyword evidence="2" id="KW-1185">Reference proteome</keyword>
<evidence type="ECO:0000313" key="2">
    <source>
        <dbReference type="Proteomes" id="UP001141253"/>
    </source>
</evidence>
<reference evidence="1" key="2">
    <citation type="journal article" date="2023" name="Int. J. Mol. Sci.">
        <title>De Novo Assembly and Annotation of 11 Diverse Shrub Willow (Salix) Genomes Reveals Novel Gene Organization in Sex-Linked Regions.</title>
        <authorList>
            <person name="Hyden B."/>
            <person name="Feng K."/>
            <person name="Yates T.B."/>
            <person name="Jawdy S."/>
            <person name="Cereghino C."/>
            <person name="Smart L.B."/>
            <person name="Muchero W."/>
        </authorList>
    </citation>
    <scope>NUCLEOTIDE SEQUENCE</scope>
    <source>
        <tissue evidence="1">Shoot tip</tissue>
    </source>
</reference>
<reference evidence="1" key="1">
    <citation type="submission" date="2022-10" db="EMBL/GenBank/DDBJ databases">
        <authorList>
            <person name="Hyden B.L."/>
            <person name="Feng K."/>
            <person name="Yates T."/>
            <person name="Jawdy S."/>
            <person name="Smart L.B."/>
            <person name="Muchero W."/>
        </authorList>
    </citation>
    <scope>NUCLEOTIDE SEQUENCE</scope>
    <source>
        <tissue evidence="1">Shoot tip</tissue>
    </source>
</reference>
<protein>
    <submittedName>
        <fullName evidence="1">Uncharacterized protein</fullName>
    </submittedName>
</protein>
<dbReference type="Proteomes" id="UP001141253">
    <property type="component" value="Chromosome 16"/>
</dbReference>